<dbReference type="Pfam" id="PF03073">
    <property type="entry name" value="TspO_MBR"/>
    <property type="match status" value="1"/>
</dbReference>
<organism evidence="7">
    <name type="scientific">hydrocarbon metagenome</name>
    <dbReference type="NCBI Taxonomy" id="938273"/>
    <lineage>
        <taxon>unclassified sequences</taxon>
        <taxon>metagenomes</taxon>
        <taxon>ecological metagenomes</taxon>
    </lineage>
</organism>
<gene>
    <name evidence="7" type="ORF">ASZ90_011094</name>
</gene>
<evidence type="ECO:0000313" key="7">
    <source>
        <dbReference type="EMBL" id="KUG19187.1"/>
    </source>
</evidence>
<keyword evidence="3 6" id="KW-0812">Transmembrane</keyword>
<dbReference type="EMBL" id="LNQE01001317">
    <property type="protein sequence ID" value="KUG19187.1"/>
    <property type="molecule type" value="Genomic_DNA"/>
</dbReference>
<dbReference type="InterPro" id="IPR004307">
    <property type="entry name" value="TspO_MBR"/>
</dbReference>
<comment type="caution">
    <text evidence="7">The sequence shown here is derived from an EMBL/GenBank/DDBJ whole genome shotgun (WGS) entry which is preliminary data.</text>
</comment>
<dbReference type="PANTHER" id="PTHR10057">
    <property type="entry name" value="PERIPHERAL-TYPE BENZODIAZEPINE RECEPTOR"/>
    <property type="match status" value="1"/>
</dbReference>
<dbReference type="PIRSF" id="PIRSF005859">
    <property type="entry name" value="PBR"/>
    <property type="match status" value="1"/>
</dbReference>
<keyword evidence="7" id="KW-0675">Receptor</keyword>
<evidence type="ECO:0000256" key="1">
    <source>
        <dbReference type="ARBA" id="ARBA00004141"/>
    </source>
</evidence>
<evidence type="ECO:0000256" key="6">
    <source>
        <dbReference type="SAM" id="Phobius"/>
    </source>
</evidence>
<protein>
    <submittedName>
        <fullName evidence="7">Benzodiazepine receptor tspo</fullName>
    </submittedName>
</protein>
<evidence type="ECO:0000256" key="5">
    <source>
        <dbReference type="ARBA" id="ARBA00023136"/>
    </source>
</evidence>
<name>A0A0W8FFW9_9ZZZZ</name>
<dbReference type="GO" id="GO:0033013">
    <property type="term" value="P:tetrapyrrole metabolic process"/>
    <property type="evidence" value="ECO:0007669"/>
    <property type="project" value="UniProtKB-ARBA"/>
</dbReference>
<keyword evidence="5 6" id="KW-0472">Membrane</keyword>
<comment type="subcellular location">
    <subcellularLocation>
        <location evidence="1">Membrane</location>
        <topology evidence="1">Multi-pass membrane protein</topology>
    </subcellularLocation>
</comment>
<evidence type="ECO:0000256" key="2">
    <source>
        <dbReference type="ARBA" id="ARBA00007524"/>
    </source>
</evidence>
<proteinExistence type="inferred from homology"/>
<sequence>MERRTLYQAAVLIAAVLISLSAGFIGSIFTEPAIPGWYAQLEKPPFTPPEWAFGPVWTTLYILMGISVFLIWRAGWQRRDVRYGIGLFGLQLAVNALWSYLFFGLQSPLLGLIDIVALWVLLLVTILWFARISRAAAALLVPYILWVTIATYLNAGIFLLN</sequence>
<dbReference type="CDD" id="cd15904">
    <property type="entry name" value="TSPO_MBR"/>
    <property type="match status" value="1"/>
</dbReference>
<accession>A0A0W8FFW9</accession>
<feature type="transmembrane region" description="Helical" evidence="6">
    <location>
        <begin position="54"/>
        <end position="72"/>
    </location>
</feature>
<reference evidence="7" key="1">
    <citation type="journal article" date="2015" name="Proc. Natl. Acad. Sci. U.S.A.">
        <title>Networks of energetic and metabolic interactions define dynamics in microbial communities.</title>
        <authorList>
            <person name="Embree M."/>
            <person name="Liu J.K."/>
            <person name="Al-Bassam M.M."/>
            <person name="Zengler K."/>
        </authorList>
    </citation>
    <scope>NUCLEOTIDE SEQUENCE</scope>
</reference>
<feature type="transmembrane region" description="Helical" evidence="6">
    <location>
        <begin position="109"/>
        <end position="130"/>
    </location>
</feature>
<dbReference type="GO" id="GO:0016020">
    <property type="term" value="C:membrane"/>
    <property type="evidence" value="ECO:0007669"/>
    <property type="project" value="UniProtKB-SubCell"/>
</dbReference>
<dbReference type="InterPro" id="IPR038330">
    <property type="entry name" value="TspO/MBR-related_sf"/>
</dbReference>
<evidence type="ECO:0000256" key="3">
    <source>
        <dbReference type="ARBA" id="ARBA00022692"/>
    </source>
</evidence>
<dbReference type="FunFam" id="1.20.1260.100:FF:000001">
    <property type="entry name" value="translocator protein 2"/>
    <property type="match status" value="1"/>
</dbReference>
<feature type="transmembrane region" description="Helical" evidence="6">
    <location>
        <begin position="137"/>
        <end position="160"/>
    </location>
</feature>
<feature type="transmembrane region" description="Helical" evidence="6">
    <location>
        <begin position="84"/>
        <end position="103"/>
    </location>
</feature>
<dbReference type="AlphaFoldDB" id="A0A0W8FFW9"/>
<dbReference type="Gene3D" id="1.20.1260.100">
    <property type="entry name" value="TspO/MBR protein"/>
    <property type="match status" value="1"/>
</dbReference>
<keyword evidence="4 6" id="KW-1133">Transmembrane helix</keyword>
<comment type="similarity">
    <text evidence="2">Belongs to the TspO/BZRP family.</text>
</comment>
<evidence type="ECO:0000256" key="4">
    <source>
        <dbReference type="ARBA" id="ARBA00022989"/>
    </source>
</evidence>
<dbReference type="PANTHER" id="PTHR10057:SF0">
    <property type="entry name" value="TRANSLOCATOR PROTEIN"/>
    <property type="match status" value="1"/>
</dbReference>